<keyword evidence="17" id="KW-1185">Reference proteome</keyword>
<evidence type="ECO:0000259" key="14">
    <source>
        <dbReference type="Pfam" id="PF12623"/>
    </source>
</evidence>
<protein>
    <recommendedName>
        <fullName evidence="3">Small RNA 2'-O-methyltransferase</fullName>
        <ecNumber evidence="11">2.1.1.386</ecNumber>
    </recommendedName>
</protein>
<evidence type="ECO:0000256" key="2">
    <source>
        <dbReference type="ARBA" id="ARBA00009026"/>
    </source>
</evidence>
<dbReference type="Gene3D" id="3.30.1610.20">
    <property type="entry name" value="Hen1, N-terminal domain"/>
    <property type="match status" value="1"/>
</dbReference>
<dbReference type="InterPro" id="IPR024026">
    <property type="entry name" value="3'-RNA_MeTfrase_Hen1_bac"/>
</dbReference>
<keyword evidence="13" id="KW-0175">Coiled coil</keyword>
<evidence type="ECO:0000256" key="5">
    <source>
        <dbReference type="ARBA" id="ARBA00022679"/>
    </source>
</evidence>
<dbReference type="InterPro" id="IPR029063">
    <property type="entry name" value="SAM-dependent_MTases_sf"/>
</dbReference>
<evidence type="ECO:0000256" key="3">
    <source>
        <dbReference type="ARBA" id="ARBA00021330"/>
    </source>
</evidence>
<keyword evidence="9" id="KW-0694">RNA-binding</keyword>
<name>A0ABZ2K0P2_9BACT</name>
<comment type="similarity">
    <text evidence="2">Belongs to the methyltransferase superfamily. HEN1 family.</text>
</comment>
<evidence type="ECO:0000256" key="12">
    <source>
        <dbReference type="ARBA" id="ARBA00048418"/>
    </source>
</evidence>
<reference evidence="16 17" key="1">
    <citation type="submission" date="2021-12" db="EMBL/GenBank/DDBJ databases">
        <title>Discovery of the Pendulisporaceae a myxobacterial family with distinct sporulation behavior and unique specialized metabolism.</title>
        <authorList>
            <person name="Garcia R."/>
            <person name="Popoff A."/>
            <person name="Bader C.D."/>
            <person name="Loehr J."/>
            <person name="Walesch S."/>
            <person name="Walt C."/>
            <person name="Boldt J."/>
            <person name="Bunk B."/>
            <person name="Haeckl F.J.F.P.J."/>
            <person name="Gunesch A.P."/>
            <person name="Birkelbach J."/>
            <person name="Nuebel U."/>
            <person name="Pietschmann T."/>
            <person name="Bach T."/>
            <person name="Mueller R."/>
        </authorList>
    </citation>
    <scope>NUCLEOTIDE SEQUENCE [LARGE SCALE GENOMIC DNA]</scope>
    <source>
        <strain evidence="16 17">MSr12523</strain>
    </source>
</reference>
<dbReference type="EMBL" id="CP089982">
    <property type="protein sequence ID" value="WXA90605.1"/>
    <property type="molecule type" value="Genomic_DNA"/>
</dbReference>
<comment type="cofactor">
    <cofactor evidence="1">
        <name>Mg(2+)</name>
        <dbReference type="ChEBI" id="CHEBI:18420"/>
    </cofactor>
</comment>
<dbReference type="InterPro" id="IPR026610">
    <property type="entry name" value="Hen1"/>
</dbReference>
<keyword evidence="6" id="KW-0949">S-adenosyl-L-methionine</keyword>
<evidence type="ECO:0000256" key="1">
    <source>
        <dbReference type="ARBA" id="ARBA00001946"/>
    </source>
</evidence>
<evidence type="ECO:0000313" key="17">
    <source>
        <dbReference type="Proteomes" id="UP001379533"/>
    </source>
</evidence>
<dbReference type="Gene3D" id="3.40.50.150">
    <property type="entry name" value="Vaccinia Virus protein VP39"/>
    <property type="match status" value="1"/>
</dbReference>
<evidence type="ECO:0000256" key="11">
    <source>
        <dbReference type="ARBA" id="ARBA00035025"/>
    </source>
</evidence>
<keyword evidence="7" id="KW-0479">Metal-binding</keyword>
<dbReference type="InterPro" id="IPR024740">
    <property type="entry name" value="Hen1_N"/>
</dbReference>
<dbReference type="InterPro" id="IPR038546">
    <property type="entry name" value="Hen1_N_sf"/>
</dbReference>
<keyword evidence="10" id="KW-0943">RNA-mediated gene silencing</keyword>
<evidence type="ECO:0000256" key="10">
    <source>
        <dbReference type="ARBA" id="ARBA00023158"/>
    </source>
</evidence>
<dbReference type="PANTHER" id="PTHR21404:SF3">
    <property type="entry name" value="SMALL RNA 2'-O-METHYLTRANSFERASE"/>
    <property type="match status" value="1"/>
</dbReference>
<evidence type="ECO:0000256" key="13">
    <source>
        <dbReference type="SAM" id="Coils"/>
    </source>
</evidence>
<dbReference type="PANTHER" id="PTHR21404">
    <property type="entry name" value="HEN1"/>
    <property type="match status" value="1"/>
</dbReference>
<proteinExistence type="inferred from homology"/>
<gene>
    <name evidence="16" type="ORF">LZC95_29630</name>
</gene>
<comment type="catalytic activity">
    <reaction evidence="12">
        <text>small RNA 3'-end nucleotide + S-adenosyl-L-methionine = small RNA 3'-end 2'-O-methylnucleotide + S-adenosyl-L-homocysteine + H(+)</text>
        <dbReference type="Rhea" id="RHEA:37887"/>
        <dbReference type="Rhea" id="RHEA-COMP:10415"/>
        <dbReference type="Rhea" id="RHEA-COMP:10416"/>
        <dbReference type="ChEBI" id="CHEBI:15378"/>
        <dbReference type="ChEBI" id="CHEBI:57856"/>
        <dbReference type="ChEBI" id="CHEBI:59789"/>
        <dbReference type="ChEBI" id="CHEBI:74896"/>
        <dbReference type="ChEBI" id="CHEBI:74898"/>
        <dbReference type="EC" id="2.1.1.386"/>
    </reaction>
</comment>
<dbReference type="CDD" id="cd02440">
    <property type="entry name" value="AdoMet_MTases"/>
    <property type="match status" value="1"/>
</dbReference>
<evidence type="ECO:0000256" key="6">
    <source>
        <dbReference type="ARBA" id="ARBA00022691"/>
    </source>
</evidence>
<dbReference type="Proteomes" id="UP001379533">
    <property type="component" value="Chromosome"/>
</dbReference>
<accession>A0ABZ2K0P2</accession>
<keyword evidence="5" id="KW-0808">Transferase</keyword>
<organism evidence="16 17">
    <name type="scientific">Pendulispora brunnea</name>
    <dbReference type="NCBI Taxonomy" id="2905690"/>
    <lineage>
        <taxon>Bacteria</taxon>
        <taxon>Pseudomonadati</taxon>
        <taxon>Myxococcota</taxon>
        <taxon>Myxococcia</taxon>
        <taxon>Myxococcales</taxon>
        <taxon>Sorangiineae</taxon>
        <taxon>Pendulisporaceae</taxon>
        <taxon>Pendulispora</taxon>
    </lineage>
</organism>
<sequence length="453" mass="50288">MLLTISTTDPALRPATDLGYLLGKNPDRVQSFELGFGRAHVFYPVACAERCTAALLLDVDPLPLEPYVNDRPYVASSFLSVAIAQVFGSALGGKSRERPERAGHALSFEATLESLPCRGGRALVEKLFVPLGYAVEAERLPLDPHFPSWGDGPYHRVRLRGAVRLGELLSHLYVLIPVLDDEKHYWVGDDEVEKLIRKGEGWLATHPERDLIAYRYLRHQRSLVRSALERLSLDESAPADAEATAAEETVEKKLRLDHVRIEAVVAELHALGAHSVIDLGCGEGKLLRALLREKAFTRLVGVDASLRALEIARQRLERERKERVELMQGALTYRDARFRGFDAAALVEVIEHVDPSRLAALEGVVFGDARPGSVIVTTPNAEYNVLFESLPAGRYRHSDHRFEWTRGEFAAWVSRVATTHGYETRVQGIGAEHPVHGPPTQMAVFRRAQGEGA</sequence>
<dbReference type="Pfam" id="PF13649">
    <property type="entry name" value="Methyltransf_25"/>
    <property type="match status" value="1"/>
</dbReference>
<dbReference type="EC" id="2.1.1.386" evidence="11"/>
<dbReference type="NCBIfam" id="TIGR04074">
    <property type="entry name" value="bacter_Hen1"/>
    <property type="match status" value="1"/>
</dbReference>
<evidence type="ECO:0000256" key="7">
    <source>
        <dbReference type="ARBA" id="ARBA00022723"/>
    </source>
</evidence>
<feature type="coiled-coil region" evidence="13">
    <location>
        <begin position="299"/>
        <end position="329"/>
    </location>
</feature>
<evidence type="ECO:0000256" key="4">
    <source>
        <dbReference type="ARBA" id="ARBA00022603"/>
    </source>
</evidence>
<evidence type="ECO:0000256" key="9">
    <source>
        <dbReference type="ARBA" id="ARBA00022884"/>
    </source>
</evidence>
<dbReference type="SUPFAM" id="SSF53335">
    <property type="entry name" value="S-adenosyl-L-methionine-dependent methyltransferases"/>
    <property type="match status" value="1"/>
</dbReference>
<feature type="domain" description="Methyltransferase" evidence="15">
    <location>
        <begin position="276"/>
        <end position="361"/>
    </location>
</feature>
<evidence type="ECO:0000256" key="8">
    <source>
        <dbReference type="ARBA" id="ARBA00022842"/>
    </source>
</evidence>
<dbReference type="RefSeq" id="WP_394841219.1">
    <property type="nucleotide sequence ID" value="NZ_CP089982.1"/>
</dbReference>
<dbReference type="Pfam" id="PF12623">
    <property type="entry name" value="Hen1_L"/>
    <property type="match status" value="1"/>
</dbReference>
<dbReference type="InterPro" id="IPR041698">
    <property type="entry name" value="Methyltransf_25"/>
</dbReference>
<keyword evidence="4" id="KW-0489">Methyltransferase</keyword>
<keyword evidence="8" id="KW-0460">Magnesium</keyword>
<evidence type="ECO:0000259" key="15">
    <source>
        <dbReference type="Pfam" id="PF13649"/>
    </source>
</evidence>
<feature type="domain" description="Hen1 N-terminal" evidence="14">
    <location>
        <begin position="1"/>
        <end position="231"/>
    </location>
</feature>
<evidence type="ECO:0000313" key="16">
    <source>
        <dbReference type="EMBL" id="WXA90605.1"/>
    </source>
</evidence>